<name>A0ABQ0YKY3_9NOCA</name>
<sequence>MGACDQACCGAGGRPSRRMICGPSGDGDDGGAGRPIGAGRRGGGICGG</sequence>
<reference evidence="2 3" key="1">
    <citation type="journal article" date="2018" name="Biodegradation">
        <title>1,4-Dioxane degradation characteristics of Rhodococcus aetherivorans JCM 14343.</title>
        <authorList>
            <person name="Inoue D."/>
            <person name="Tsunoda T."/>
            <person name="Yamamoto N."/>
            <person name="Ike M."/>
            <person name="Sei K."/>
        </authorList>
    </citation>
    <scope>NUCLEOTIDE SEQUENCE [LARGE SCALE GENOMIC DNA]</scope>
    <source>
        <strain evidence="2 3">JCM 14343</strain>
    </source>
</reference>
<proteinExistence type="predicted"/>
<evidence type="ECO:0000313" key="2">
    <source>
        <dbReference type="EMBL" id="GES37139.1"/>
    </source>
</evidence>
<dbReference type="Proteomes" id="UP000325466">
    <property type="component" value="Unassembled WGS sequence"/>
</dbReference>
<accession>A0ABQ0YKY3</accession>
<feature type="region of interest" description="Disordered" evidence="1">
    <location>
        <begin position="20"/>
        <end position="48"/>
    </location>
</feature>
<protein>
    <submittedName>
        <fullName evidence="2">Uncharacterized protein</fullName>
    </submittedName>
</protein>
<evidence type="ECO:0000256" key="1">
    <source>
        <dbReference type="SAM" id="MobiDB-lite"/>
    </source>
</evidence>
<comment type="caution">
    <text evidence="2">The sequence shown here is derived from an EMBL/GenBank/DDBJ whole genome shotgun (WGS) entry which is preliminary data.</text>
</comment>
<keyword evidence="3" id="KW-1185">Reference proteome</keyword>
<feature type="compositionally biased region" description="Gly residues" evidence="1">
    <location>
        <begin position="30"/>
        <end position="48"/>
    </location>
</feature>
<dbReference type="EMBL" id="BLAH01000080">
    <property type="protein sequence ID" value="GES37139.1"/>
    <property type="molecule type" value="Genomic_DNA"/>
</dbReference>
<gene>
    <name evidence="2" type="ORF">RAJCM14343_2393</name>
</gene>
<organism evidence="2 3">
    <name type="scientific">Rhodococcus aetherivorans</name>
    <dbReference type="NCBI Taxonomy" id="191292"/>
    <lineage>
        <taxon>Bacteria</taxon>
        <taxon>Bacillati</taxon>
        <taxon>Actinomycetota</taxon>
        <taxon>Actinomycetes</taxon>
        <taxon>Mycobacteriales</taxon>
        <taxon>Nocardiaceae</taxon>
        <taxon>Rhodococcus</taxon>
    </lineage>
</organism>
<evidence type="ECO:0000313" key="3">
    <source>
        <dbReference type="Proteomes" id="UP000325466"/>
    </source>
</evidence>